<feature type="transmembrane region" description="Helical" evidence="1">
    <location>
        <begin position="37"/>
        <end position="56"/>
    </location>
</feature>
<dbReference type="AlphaFoldDB" id="A0A443ID00"/>
<keyword evidence="1" id="KW-0812">Transmembrane</keyword>
<organism evidence="2 3">
    <name type="scientific">[Pantoea] beijingensis</name>
    <dbReference type="NCBI Taxonomy" id="1324864"/>
    <lineage>
        <taxon>Bacteria</taxon>
        <taxon>Pseudomonadati</taxon>
        <taxon>Pseudomonadota</taxon>
        <taxon>Gammaproteobacteria</taxon>
        <taxon>Enterobacterales</taxon>
        <taxon>Erwiniaceae</taxon>
        <taxon>Erwinia</taxon>
    </lineage>
</organism>
<dbReference type="EMBL" id="JMEE01000034">
    <property type="protein sequence ID" value="RWR01717.1"/>
    <property type="molecule type" value="Genomic_DNA"/>
</dbReference>
<evidence type="ECO:0000313" key="3">
    <source>
        <dbReference type="Proteomes" id="UP000288794"/>
    </source>
</evidence>
<protein>
    <submittedName>
        <fullName evidence="2">Membrane protein</fullName>
    </submittedName>
</protein>
<reference evidence="2 3" key="1">
    <citation type="submission" date="2014-04" db="EMBL/GenBank/DDBJ databases">
        <title>Draft genome sequence of Pantoea beijingensis strain LMG 27579, an emerging pathogen to Pleurotus eryngii with potential industrial application.</title>
        <authorList>
            <person name="Xu F."/>
            <person name="Liu Y."/>
            <person name="Wang S."/>
            <person name="Yin Y."/>
            <person name="Ma Y."/>
            <person name="Zhao S."/>
            <person name="Rong C."/>
        </authorList>
    </citation>
    <scope>NUCLEOTIDE SEQUENCE [LARGE SCALE GENOMIC DNA]</scope>
    <source>
        <strain evidence="2 3">LMG 27579</strain>
    </source>
</reference>
<dbReference type="RefSeq" id="WP_128178191.1">
    <property type="nucleotide sequence ID" value="NZ_CP071409.1"/>
</dbReference>
<sequence length="135" mass="16125">MARWQSNLRVSRCAKRVSLALHGGAILFLVLAPWPPAYIPVWVLLFLMVLECCFSLRRIERRQGEISLLAPRLLYWRQQEWLIVRSPWISPQGILLSLRSRKGQRECLWLMRDSMSQAAWHLLRQGLLTRWYRER</sequence>
<evidence type="ECO:0000313" key="2">
    <source>
        <dbReference type="EMBL" id="RWR01717.1"/>
    </source>
</evidence>
<keyword evidence="1" id="KW-1133">Transmembrane helix</keyword>
<feature type="transmembrane region" description="Helical" evidence="1">
    <location>
        <begin position="13"/>
        <end position="31"/>
    </location>
</feature>
<proteinExistence type="predicted"/>
<dbReference type="InterPro" id="IPR009883">
    <property type="entry name" value="YgfX"/>
</dbReference>
<comment type="caution">
    <text evidence="2">The sequence shown here is derived from an EMBL/GenBank/DDBJ whole genome shotgun (WGS) entry which is preliminary data.</text>
</comment>
<evidence type="ECO:0000256" key="1">
    <source>
        <dbReference type="SAM" id="Phobius"/>
    </source>
</evidence>
<dbReference type="Proteomes" id="UP000288794">
    <property type="component" value="Unassembled WGS sequence"/>
</dbReference>
<dbReference type="Pfam" id="PF07254">
    <property type="entry name" value="Cpta_toxin"/>
    <property type="match status" value="1"/>
</dbReference>
<accession>A0A443ID00</accession>
<keyword evidence="3" id="KW-1185">Reference proteome</keyword>
<keyword evidence="1" id="KW-0472">Membrane</keyword>
<name>A0A443ID00_9GAMM</name>
<gene>
    <name evidence="2" type="ORF">ED28_11875</name>
</gene>